<evidence type="ECO:0000256" key="1">
    <source>
        <dbReference type="SAM" id="SignalP"/>
    </source>
</evidence>
<dbReference type="EMBL" id="PPUQ01000024">
    <property type="protein sequence ID" value="RDC35091.1"/>
    <property type="molecule type" value="Genomic_DNA"/>
</dbReference>
<feature type="chain" id="PRO_5044389275" description="Lipocalin-like domain-containing protein" evidence="1">
    <location>
        <begin position="29"/>
        <end position="158"/>
    </location>
</feature>
<evidence type="ECO:0000313" key="9">
    <source>
        <dbReference type="Proteomes" id="UP000253970"/>
    </source>
</evidence>
<dbReference type="AlphaFoldDB" id="A0A369NQ67"/>
<reference evidence="6 7" key="1">
    <citation type="journal article" date="2018" name="Elife">
        <title>Discovery and characterization of a prevalent human gut bacterial enzyme sufficient for the inactivation of a family of plant toxins.</title>
        <authorList>
            <person name="Koppel N."/>
            <person name="Bisanz J.E."/>
            <person name="Pandelia M.E."/>
            <person name="Turnbaugh P.J."/>
            <person name="Balskus E.P."/>
        </authorList>
    </citation>
    <scope>NUCLEOTIDE SEQUENCE [LARGE SCALE GENOMIC DNA]</scope>
    <source>
        <strain evidence="5 8">16A</strain>
        <strain evidence="4 7">FAA1-1-60AUCSF</strain>
        <strain evidence="3 6">MR1 #12</strain>
        <strain evidence="2 9">W1 BHI 6</strain>
    </source>
</reference>
<dbReference type="EMBL" id="PPTY01000068">
    <property type="protein sequence ID" value="RDB80325.1"/>
    <property type="molecule type" value="Genomic_DNA"/>
</dbReference>
<gene>
    <name evidence="5" type="ORF">C1853_13185</name>
    <name evidence="4" type="ORF">C1871_15645</name>
    <name evidence="3" type="ORF">C1872_13820</name>
    <name evidence="2" type="ORF">C1875_12425</name>
</gene>
<dbReference type="Proteomes" id="UP000253970">
    <property type="component" value="Unassembled WGS sequence"/>
</dbReference>
<dbReference type="EMBL" id="PPTU01000024">
    <property type="protein sequence ID" value="RDB68041.1"/>
    <property type="molecule type" value="Genomic_DNA"/>
</dbReference>
<accession>A0A369NQ67</accession>
<evidence type="ECO:0000313" key="6">
    <source>
        <dbReference type="Proteomes" id="UP000253752"/>
    </source>
</evidence>
<evidence type="ECO:0000313" key="8">
    <source>
        <dbReference type="Proteomes" id="UP000253915"/>
    </source>
</evidence>
<organism evidence="3 6">
    <name type="scientific">Eggerthella lenta</name>
    <name type="common">Eubacterium lentum</name>
    <dbReference type="NCBI Taxonomy" id="84112"/>
    <lineage>
        <taxon>Bacteria</taxon>
        <taxon>Bacillati</taxon>
        <taxon>Actinomycetota</taxon>
        <taxon>Coriobacteriia</taxon>
        <taxon>Eggerthellales</taxon>
        <taxon>Eggerthellaceae</taxon>
        <taxon>Eggerthella</taxon>
    </lineage>
</organism>
<evidence type="ECO:0000313" key="7">
    <source>
        <dbReference type="Proteomes" id="UP000253857"/>
    </source>
</evidence>
<evidence type="ECO:0008006" key="10">
    <source>
        <dbReference type="Google" id="ProtNLM"/>
    </source>
</evidence>
<dbReference type="Proteomes" id="UP000253915">
    <property type="component" value="Unassembled WGS sequence"/>
</dbReference>
<dbReference type="Proteomes" id="UP000253857">
    <property type="component" value="Unassembled WGS sequence"/>
</dbReference>
<sequence>MVFAAIMVVALVAMFVAAIVVSSQQPEAEPEDTVSGGYVGSWYHVEYDKAYVLTLNGDGTARYYDKTLVQPLMFGKWEVGENMKVSFFEPEGEQPNASAGEEFAFYTTPNEDGSIPSSPATLSYKGSYSSSQIWLFWPSKAAAEAEWAERNPNKAAVS</sequence>
<evidence type="ECO:0000313" key="2">
    <source>
        <dbReference type="EMBL" id="RDB68041.1"/>
    </source>
</evidence>
<evidence type="ECO:0000313" key="3">
    <source>
        <dbReference type="EMBL" id="RDB75639.1"/>
    </source>
</evidence>
<evidence type="ECO:0000313" key="5">
    <source>
        <dbReference type="EMBL" id="RDC35091.1"/>
    </source>
</evidence>
<name>A0A369NQ67_EGGLN</name>
<keyword evidence="1" id="KW-0732">Signal</keyword>
<evidence type="ECO:0000313" key="4">
    <source>
        <dbReference type="EMBL" id="RDB80325.1"/>
    </source>
</evidence>
<comment type="caution">
    <text evidence="3">The sequence shown here is derived from an EMBL/GenBank/DDBJ whole genome shotgun (WGS) entry which is preliminary data.</text>
</comment>
<protein>
    <recommendedName>
        <fullName evidence="10">Lipocalin-like domain-containing protein</fullName>
    </recommendedName>
</protein>
<dbReference type="Proteomes" id="UP000253752">
    <property type="component" value="Unassembled WGS sequence"/>
</dbReference>
<proteinExistence type="predicted"/>
<feature type="signal peptide" evidence="1">
    <location>
        <begin position="1"/>
        <end position="28"/>
    </location>
</feature>
<dbReference type="EMBL" id="PPTX01000027">
    <property type="protein sequence ID" value="RDB75639.1"/>
    <property type="molecule type" value="Genomic_DNA"/>
</dbReference>